<keyword evidence="3" id="KW-0862">Zinc</keyword>
<dbReference type="Proteomes" id="UP000027920">
    <property type="component" value="Unassembled WGS sequence"/>
</dbReference>
<evidence type="ECO:0000259" key="5">
    <source>
        <dbReference type="PROSITE" id="PS51891"/>
    </source>
</evidence>
<dbReference type="OrthoDB" id="5290969at2759"/>
<feature type="domain" description="CENP-V/GFA" evidence="5">
    <location>
        <begin position="1"/>
        <end position="134"/>
    </location>
</feature>
<evidence type="ECO:0000256" key="3">
    <source>
        <dbReference type="ARBA" id="ARBA00022833"/>
    </source>
</evidence>
<sequence>MEGHCQCGQIRFTTPLPAPLALYICHCTECRHQSSSTYGMTAIFPYFEIKPPYEGAIAVYSRPNSNGHTDGFFCTKCGSRLIHVDVSPDGKPKTKLSVKSGCLDGITKEMMRKAVHCWTKSAVMDIPMSAEAFEEEPPGGSFESD</sequence>
<dbReference type="GeneID" id="25285624"/>
<dbReference type="VEuPathDB" id="FungiDB:A1O9_10720"/>
<dbReference type="GO" id="GO:0016846">
    <property type="term" value="F:carbon-sulfur lyase activity"/>
    <property type="evidence" value="ECO:0007669"/>
    <property type="project" value="InterPro"/>
</dbReference>
<evidence type="ECO:0000256" key="2">
    <source>
        <dbReference type="ARBA" id="ARBA00022723"/>
    </source>
</evidence>
<dbReference type="InterPro" id="IPR006913">
    <property type="entry name" value="CENP-V/GFA"/>
</dbReference>
<comment type="caution">
    <text evidence="6">The sequence shown here is derived from an EMBL/GenBank/DDBJ whole genome shotgun (WGS) entry which is preliminary data.</text>
</comment>
<dbReference type="EMBL" id="AMGV01000014">
    <property type="protein sequence ID" value="KEF53272.1"/>
    <property type="molecule type" value="Genomic_DNA"/>
</dbReference>
<dbReference type="PROSITE" id="PS51891">
    <property type="entry name" value="CENP_V_GFA"/>
    <property type="match status" value="1"/>
</dbReference>
<dbReference type="InterPro" id="IPR011057">
    <property type="entry name" value="Mss4-like_sf"/>
</dbReference>
<gene>
    <name evidence="6" type="ORF">A1O9_10720</name>
</gene>
<protein>
    <recommendedName>
        <fullName evidence="5">CENP-V/GFA domain-containing protein</fullName>
    </recommendedName>
</protein>
<dbReference type="GO" id="GO:0046872">
    <property type="term" value="F:metal ion binding"/>
    <property type="evidence" value="ECO:0007669"/>
    <property type="project" value="UniProtKB-KW"/>
</dbReference>
<evidence type="ECO:0000256" key="1">
    <source>
        <dbReference type="ARBA" id="ARBA00005495"/>
    </source>
</evidence>
<dbReference type="RefSeq" id="XP_013255862.1">
    <property type="nucleotide sequence ID" value="XM_013400408.1"/>
</dbReference>
<keyword evidence="7" id="KW-1185">Reference proteome</keyword>
<organism evidence="6 7">
    <name type="scientific">Exophiala aquamarina CBS 119918</name>
    <dbReference type="NCBI Taxonomy" id="1182545"/>
    <lineage>
        <taxon>Eukaryota</taxon>
        <taxon>Fungi</taxon>
        <taxon>Dikarya</taxon>
        <taxon>Ascomycota</taxon>
        <taxon>Pezizomycotina</taxon>
        <taxon>Eurotiomycetes</taxon>
        <taxon>Chaetothyriomycetidae</taxon>
        <taxon>Chaetothyriales</taxon>
        <taxon>Herpotrichiellaceae</taxon>
        <taxon>Exophiala</taxon>
    </lineage>
</organism>
<dbReference type="Gene3D" id="3.90.1590.10">
    <property type="entry name" value="glutathione-dependent formaldehyde- activating enzyme (gfa)"/>
    <property type="match status" value="1"/>
</dbReference>
<reference evidence="6 7" key="1">
    <citation type="submission" date="2013-03" db="EMBL/GenBank/DDBJ databases">
        <title>The Genome Sequence of Exophiala aquamarina CBS 119918.</title>
        <authorList>
            <consortium name="The Broad Institute Genomics Platform"/>
            <person name="Cuomo C."/>
            <person name="de Hoog S."/>
            <person name="Gorbushina A."/>
            <person name="Walker B."/>
            <person name="Young S.K."/>
            <person name="Zeng Q."/>
            <person name="Gargeya S."/>
            <person name="Fitzgerald M."/>
            <person name="Haas B."/>
            <person name="Abouelleil A."/>
            <person name="Allen A.W."/>
            <person name="Alvarado L."/>
            <person name="Arachchi H.M."/>
            <person name="Berlin A.M."/>
            <person name="Chapman S.B."/>
            <person name="Gainer-Dewar J."/>
            <person name="Goldberg J."/>
            <person name="Griggs A."/>
            <person name="Gujja S."/>
            <person name="Hansen M."/>
            <person name="Howarth C."/>
            <person name="Imamovic A."/>
            <person name="Ireland A."/>
            <person name="Larimer J."/>
            <person name="McCowan C."/>
            <person name="Murphy C."/>
            <person name="Pearson M."/>
            <person name="Poon T.W."/>
            <person name="Priest M."/>
            <person name="Roberts A."/>
            <person name="Saif S."/>
            <person name="Shea T."/>
            <person name="Sisk P."/>
            <person name="Sykes S."/>
            <person name="Wortman J."/>
            <person name="Nusbaum C."/>
            <person name="Birren B."/>
        </authorList>
    </citation>
    <scope>NUCLEOTIDE SEQUENCE [LARGE SCALE GENOMIC DNA]</scope>
    <source>
        <strain evidence="6 7">CBS 119918</strain>
    </source>
</reference>
<accession>A0A072P0T9</accession>
<name>A0A072P0T9_9EURO</name>
<evidence type="ECO:0000313" key="6">
    <source>
        <dbReference type="EMBL" id="KEF53272.1"/>
    </source>
</evidence>
<comment type="similarity">
    <text evidence="1">Belongs to the Gfa family.</text>
</comment>
<dbReference type="PANTHER" id="PTHR33337">
    <property type="entry name" value="GFA DOMAIN-CONTAINING PROTEIN"/>
    <property type="match status" value="1"/>
</dbReference>
<keyword evidence="4" id="KW-0456">Lyase</keyword>
<keyword evidence="2" id="KW-0479">Metal-binding</keyword>
<dbReference type="HOGENOM" id="CLU_055491_1_1_1"/>
<evidence type="ECO:0000256" key="4">
    <source>
        <dbReference type="ARBA" id="ARBA00023239"/>
    </source>
</evidence>
<dbReference type="PANTHER" id="PTHR33337:SF3">
    <property type="entry name" value="CENP-V_GFA DOMAIN-CONTAINING PROTEIN"/>
    <property type="match status" value="1"/>
</dbReference>
<proteinExistence type="inferred from homology"/>
<dbReference type="Pfam" id="PF04828">
    <property type="entry name" value="GFA"/>
    <property type="match status" value="1"/>
</dbReference>
<dbReference type="SUPFAM" id="SSF51316">
    <property type="entry name" value="Mss4-like"/>
    <property type="match status" value="1"/>
</dbReference>
<dbReference type="AlphaFoldDB" id="A0A072P0T9"/>
<evidence type="ECO:0000313" key="7">
    <source>
        <dbReference type="Proteomes" id="UP000027920"/>
    </source>
</evidence>